<accession>A0AAU8GRK9</accession>
<name>A0AAU8GRK9_9VIRU</name>
<protein>
    <submittedName>
        <fullName evidence="1">Uncharacterized protein</fullName>
    </submittedName>
</protein>
<dbReference type="EMBL" id="PP750966">
    <property type="protein sequence ID" value="XCH43691.1"/>
    <property type="molecule type" value="Genomic_DNA"/>
</dbReference>
<organism evidence="1">
    <name type="scientific">Mycobacterium phage Pharb</name>
    <dbReference type="NCBI Taxonomy" id="3136626"/>
    <lineage>
        <taxon>Viruses</taxon>
    </lineage>
</organism>
<gene>
    <name evidence="1" type="primary">83</name>
    <name evidence="1" type="ORF">SEA_PHARB_83</name>
</gene>
<evidence type="ECO:0000313" key="1">
    <source>
        <dbReference type="EMBL" id="XCH43691.1"/>
    </source>
</evidence>
<proteinExistence type="predicted"/>
<sequence>MTGWHSGPDGTYAWREVGGVRVEIPTAEFLRELRWHPEPIYDQVLDDLGLCRNCKCADCGCCPGCGGVDADLDPPGSHGYVCVM</sequence>
<reference evidence="1" key="1">
    <citation type="submission" date="2024-04" db="EMBL/GenBank/DDBJ databases">
        <authorList>
            <person name="Bains C."/>
            <person name="Hallett B."/>
            <person name="Lee H."/>
            <person name="Redzematovic E."/>
            <person name="Hutchison K.W."/>
            <person name="Molloy S.D."/>
            <person name="Viland M.D."/>
            <person name="Lewis C.M."/>
            <person name="Garlena R.A."/>
            <person name="Russell D.A."/>
            <person name="Jacobs-Sera D."/>
            <person name="Hatfull G.F."/>
        </authorList>
    </citation>
    <scope>NUCLEOTIDE SEQUENCE</scope>
</reference>